<evidence type="ECO:0000313" key="3">
    <source>
        <dbReference type="Proteomes" id="UP000299102"/>
    </source>
</evidence>
<organism evidence="2 3">
    <name type="scientific">Eumeta variegata</name>
    <name type="common">Bagworm moth</name>
    <name type="synonym">Eumeta japonica</name>
    <dbReference type="NCBI Taxonomy" id="151549"/>
    <lineage>
        <taxon>Eukaryota</taxon>
        <taxon>Metazoa</taxon>
        <taxon>Ecdysozoa</taxon>
        <taxon>Arthropoda</taxon>
        <taxon>Hexapoda</taxon>
        <taxon>Insecta</taxon>
        <taxon>Pterygota</taxon>
        <taxon>Neoptera</taxon>
        <taxon>Endopterygota</taxon>
        <taxon>Lepidoptera</taxon>
        <taxon>Glossata</taxon>
        <taxon>Ditrysia</taxon>
        <taxon>Tineoidea</taxon>
        <taxon>Psychidae</taxon>
        <taxon>Oiketicinae</taxon>
        <taxon>Eumeta</taxon>
    </lineage>
</organism>
<keyword evidence="3" id="KW-1185">Reference proteome</keyword>
<comment type="caution">
    <text evidence="2">The sequence shown here is derived from an EMBL/GenBank/DDBJ whole genome shotgun (WGS) entry which is preliminary data.</text>
</comment>
<protein>
    <submittedName>
        <fullName evidence="2">Uncharacterized protein</fullName>
    </submittedName>
</protein>
<proteinExistence type="predicted"/>
<sequence>MSGELSSKSWRPSKPRRDPGFPAKPSRAETRKIDPVPSGTNAPNILEITAFDIKLEIHTSARVHKILVQAN</sequence>
<accession>A0A4C1ZPA6</accession>
<evidence type="ECO:0000313" key="2">
    <source>
        <dbReference type="EMBL" id="GBP90306.1"/>
    </source>
</evidence>
<feature type="compositionally biased region" description="Low complexity" evidence="1">
    <location>
        <begin position="1"/>
        <end position="12"/>
    </location>
</feature>
<reference evidence="2 3" key="1">
    <citation type="journal article" date="2019" name="Commun. Biol.">
        <title>The bagworm genome reveals a unique fibroin gene that provides high tensile strength.</title>
        <authorList>
            <person name="Kono N."/>
            <person name="Nakamura H."/>
            <person name="Ohtoshi R."/>
            <person name="Tomita M."/>
            <person name="Numata K."/>
            <person name="Arakawa K."/>
        </authorList>
    </citation>
    <scope>NUCLEOTIDE SEQUENCE [LARGE SCALE GENOMIC DNA]</scope>
</reference>
<dbReference type="Proteomes" id="UP000299102">
    <property type="component" value="Unassembled WGS sequence"/>
</dbReference>
<name>A0A4C1ZPA6_EUMVA</name>
<feature type="region of interest" description="Disordered" evidence="1">
    <location>
        <begin position="1"/>
        <end position="43"/>
    </location>
</feature>
<gene>
    <name evidence="2" type="ORF">EVAR_100626_1</name>
</gene>
<evidence type="ECO:0000256" key="1">
    <source>
        <dbReference type="SAM" id="MobiDB-lite"/>
    </source>
</evidence>
<dbReference type="EMBL" id="BGZK01002074">
    <property type="protein sequence ID" value="GBP90306.1"/>
    <property type="molecule type" value="Genomic_DNA"/>
</dbReference>
<dbReference type="AlphaFoldDB" id="A0A4C1ZPA6"/>